<dbReference type="Proteomes" id="UP000193411">
    <property type="component" value="Unassembled WGS sequence"/>
</dbReference>
<evidence type="ECO:0000256" key="1">
    <source>
        <dbReference type="SAM" id="Phobius"/>
    </source>
</evidence>
<name>A0A1Y2H6A5_9FUNG</name>
<keyword evidence="1" id="KW-1133">Transmembrane helix</keyword>
<evidence type="ECO:0000313" key="3">
    <source>
        <dbReference type="Proteomes" id="UP000193411"/>
    </source>
</evidence>
<comment type="caution">
    <text evidence="2">The sequence shown here is derived from an EMBL/GenBank/DDBJ whole genome shotgun (WGS) entry which is preliminary data.</text>
</comment>
<protein>
    <submittedName>
        <fullName evidence="2">Uncharacterized protein</fullName>
    </submittedName>
</protein>
<proteinExistence type="predicted"/>
<keyword evidence="1" id="KW-0812">Transmembrane</keyword>
<reference evidence="2 3" key="1">
    <citation type="submission" date="2016-07" db="EMBL/GenBank/DDBJ databases">
        <title>Pervasive Adenine N6-methylation of Active Genes in Fungi.</title>
        <authorList>
            <consortium name="DOE Joint Genome Institute"/>
            <person name="Mondo S.J."/>
            <person name="Dannebaum R.O."/>
            <person name="Kuo R.C."/>
            <person name="Labutti K."/>
            <person name="Haridas S."/>
            <person name="Kuo A."/>
            <person name="Salamov A."/>
            <person name="Ahrendt S.R."/>
            <person name="Lipzen A."/>
            <person name="Sullivan W."/>
            <person name="Andreopoulos W.B."/>
            <person name="Clum A."/>
            <person name="Lindquist E."/>
            <person name="Daum C."/>
            <person name="Ramamoorthy G.K."/>
            <person name="Gryganskyi A."/>
            <person name="Culley D."/>
            <person name="Magnuson J.K."/>
            <person name="James T.Y."/>
            <person name="O'Malley M.A."/>
            <person name="Stajich J.E."/>
            <person name="Spatafora J.W."/>
            <person name="Visel A."/>
            <person name="Grigoriev I.V."/>
        </authorList>
    </citation>
    <scope>NUCLEOTIDE SEQUENCE [LARGE SCALE GENOMIC DNA]</scope>
    <source>
        <strain evidence="2 3">PL171</strain>
    </source>
</reference>
<keyword evidence="3" id="KW-1185">Reference proteome</keyword>
<evidence type="ECO:0000313" key="2">
    <source>
        <dbReference type="EMBL" id="ORZ30108.1"/>
    </source>
</evidence>
<sequence length="155" mass="17723">MSAWPAARPAGGRRWSNQPKEVFQNRKLHASVPFALTTACNRRKRRHIAQQQLFKRNSRGRLALAAIMAYTAILYLQVSLLRECFPSLHAGSRLRIAKGSSKRRRFFNPQSMSAKAFKVEMFKCMRDNVDSLPESLAHSKSLRTGGTKIHIRETR</sequence>
<dbReference type="AlphaFoldDB" id="A0A1Y2H6A5"/>
<accession>A0A1Y2H6A5</accession>
<gene>
    <name evidence="2" type="ORF">BCR44DRAFT_37808</name>
</gene>
<feature type="transmembrane region" description="Helical" evidence="1">
    <location>
        <begin position="62"/>
        <end position="81"/>
    </location>
</feature>
<dbReference type="EMBL" id="MCFL01000104">
    <property type="protein sequence ID" value="ORZ30108.1"/>
    <property type="molecule type" value="Genomic_DNA"/>
</dbReference>
<keyword evidence="1" id="KW-0472">Membrane</keyword>
<organism evidence="2 3">
    <name type="scientific">Catenaria anguillulae PL171</name>
    <dbReference type="NCBI Taxonomy" id="765915"/>
    <lineage>
        <taxon>Eukaryota</taxon>
        <taxon>Fungi</taxon>
        <taxon>Fungi incertae sedis</taxon>
        <taxon>Blastocladiomycota</taxon>
        <taxon>Blastocladiomycetes</taxon>
        <taxon>Blastocladiales</taxon>
        <taxon>Catenariaceae</taxon>
        <taxon>Catenaria</taxon>
    </lineage>
</organism>